<accession>A0A6G9HW62</accession>
<protein>
    <submittedName>
        <fullName evidence="2">Tyrosine-specific transport protein</fullName>
    </submittedName>
</protein>
<evidence type="ECO:0000256" key="1">
    <source>
        <dbReference type="SAM" id="Phobius"/>
    </source>
</evidence>
<keyword evidence="1" id="KW-0812">Transmembrane</keyword>
<sequence>MKACPQHSTGKEGVTISLIPISAMFSMMVLRMKACPQHSTGKEGVTISLNKAR</sequence>
<proteinExistence type="predicted"/>
<reference evidence="2" key="1">
    <citation type="submission" date="2018-12" db="EMBL/GenBank/DDBJ databases">
        <authorList>
            <person name="Liu L."/>
        </authorList>
    </citation>
    <scope>NUCLEOTIDE SEQUENCE</scope>
    <source>
        <strain evidence="2">K211</strain>
        <plasmid evidence="2">pK211_rmpA2</plasmid>
    </source>
</reference>
<keyword evidence="1" id="KW-1133">Transmembrane helix</keyword>
<keyword evidence="2" id="KW-0614">Plasmid</keyword>
<geneLocation type="plasmid" evidence="2">
    <name>pK211_rmpA2</name>
</geneLocation>
<name>A0A6G9HW62_KLEPN</name>
<dbReference type="AlphaFoldDB" id="A0A6G9HW62"/>
<keyword evidence="1" id="KW-0472">Membrane</keyword>
<evidence type="ECO:0000313" key="2">
    <source>
        <dbReference type="EMBL" id="QIQ14882.1"/>
    </source>
</evidence>
<organism evidence="2">
    <name type="scientific">Klebsiella pneumoniae</name>
    <dbReference type="NCBI Taxonomy" id="573"/>
    <lineage>
        <taxon>Bacteria</taxon>
        <taxon>Pseudomonadati</taxon>
        <taxon>Pseudomonadota</taxon>
        <taxon>Gammaproteobacteria</taxon>
        <taxon>Enterobacterales</taxon>
        <taxon>Enterobacteriaceae</taxon>
        <taxon>Klebsiella/Raoultella group</taxon>
        <taxon>Klebsiella</taxon>
        <taxon>Klebsiella pneumoniae complex</taxon>
    </lineage>
</organism>
<dbReference type="EMBL" id="MK347232">
    <property type="protein sequence ID" value="QIQ14882.1"/>
    <property type="molecule type" value="Genomic_DNA"/>
</dbReference>
<feature type="transmembrane region" description="Helical" evidence="1">
    <location>
        <begin position="12"/>
        <end position="30"/>
    </location>
</feature>